<dbReference type="AlphaFoldDB" id="A0A0F9HQE6"/>
<keyword evidence="2" id="KW-0175">Coiled coil</keyword>
<dbReference type="PANTHER" id="PTHR31088:SF6">
    <property type="entry name" value="PHAGE SHOCK PROTEIN A"/>
    <property type="match status" value="1"/>
</dbReference>
<dbReference type="Pfam" id="PF04012">
    <property type="entry name" value="PspA_IM30"/>
    <property type="match status" value="1"/>
</dbReference>
<evidence type="ECO:0000256" key="1">
    <source>
        <dbReference type="ARBA" id="ARBA00043985"/>
    </source>
</evidence>
<dbReference type="EMBL" id="LAZR01023769">
    <property type="protein sequence ID" value="KKL77367.1"/>
    <property type="molecule type" value="Genomic_DNA"/>
</dbReference>
<comment type="similarity">
    <text evidence="1">Belongs to the PspA/Vipp/IM30 family.</text>
</comment>
<protein>
    <recommendedName>
        <fullName evidence="4">PspA/IM30 family protein</fullName>
    </recommendedName>
</protein>
<feature type="coiled-coil region" evidence="2">
    <location>
        <begin position="88"/>
        <end position="190"/>
    </location>
</feature>
<reference evidence="3" key="1">
    <citation type="journal article" date="2015" name="Nature">
        <title>Complex archaea that bridge the gap between prokaryotes and eukaryotes.</title>
        <authorList>
            <person name="Spang A."/>
            <person name="Saw J.H."/>
            <person name="Jorgensen S.L."/>
            <person name="Zaremba-Niedzwiedzka K."/>
            <person name="Martijn J."/>
            <person name="Lind A.E."/>
            <person name="van Eijk R."/>
            <person name="Schleper C."/>
            <person name="Guy L."/>
            <person name="Ettema T.J."/>
        </authorList>
    </citation>
    <scope>NUCLEOTIDE SEQUENCE</scope>
</reference>
<evidence type="ECO:0000256" key="2">
    <source>
        <dbReference type="SAM" id="Coils"/>
    </source>
</evidence>
<evidence type="ECO:0008006" key="4">
    <source>
        <dbReference type="Google" id="ProtNLM"/>
    </source>
</evidence>
<name>A0A0F9HQE6_9ZZZZ</name>
<dbReference type="PANTHER" id="PTHR31088">
    <property type="entry name" value="MEMBRANE-ASSOCIATED PROTEIN VIPP1, CHLOROPLASTIC"/>
    <property type="match status" value="1"/>
</dbReference>
<gene>
    <name evidence="3" type="ORF">LCGC14_2035630</name>
</gene>
<organism evidence="3">
    <name type="scientific">marine sediment metagenome</name>
    <dbReference type="NCBI Taxonomy" id="412755"/>
    <lineage>
        <taxon>unclassified sequences</taxon>
        <taxon>metagenomes</taxon>
        <taxon>ecological metagenomes</taxon>
    </lineage>
</organism>
<dbReference type="InterPro" id="IPR007157">
    <property type="entry name" value="PspA_VIPP1"/>
</dbReference>
<sequence>MASLIKAFGNMFREKRDRAAKALADPVRDGKFAIEDSKKQVGEYTTQVAKLRAETIKQKANHKDALAEAKKYTRYAEQAGKAGKKEDVETAVAQIQKWTNRAKELKDQIDRNEKVETNLRSQLDAARTKISRAEQNHQTLAARKKGAEIRKSLAMASSQFAEGQGGLSALDDLAESVRDEEAEAEAFEEMLAPAVETSLEDKYCGGGCGGGDADMVAKFMQGK</sequence>
<proteinExistence type="inferred from homology"/>
<comment type="caution">
    <text evidence="3">The sequence shown here is derived from an EMBL/GenBank/DDBJ whole genome shotgun (WGS) entry which is preliminary data.</text>
</comment>
<evidence type="ECO:0000313" key="3">
    <source>
        <dbReference type="EMBL" id="KKL77367.1"/>
    </source>
</evidence>
<accession>A0A0F9HQE6</accession>